<reference evidence="5" key="1">
    <citation type="submission" date="2022-11" db="UniProtKB">
        <authorList>
            <consortium name="WormBaseParasite"/>
        </authorList>
    </citation>
    <scope>IDENTIFICATION</scope>
</reference>
<dbReference type="Pfam" id="PF00098">
    <property type="entry name" value="zf-CCHC"/>
    <property type="match status" value="2"/>
</dbReference>
<organism evidence="4 5">
    <name type="scientific">Panagrolaimus davidi</name>
    <dbReference type="NCBI Taxonomy" id="227884"/>
    <lineage>
        <taxon>Eukaryota</taxon>
        <taxon>Metazoa</taxon>
        <taxon>Ecdysozoa</taxon>
        <taxon>Nematoda</taxon>
        <taxon>Chromadorea</taxon>
        <taxon>Rhabditida</taxon>
        <taxon>Tylenchina</taxon>
        <taxon>Panagrolaimomorpha</taxon>
        <taxon>Panagrolaimoidea</taxon>
        <taxon>Panagrolaimidae</taxon>
        <taxon>Panagrolaimus</taxon>
    </lineage>
</organism>
<dbReference type="InterPro" id="IPR036875">
    <property type="entry name" value="Znf_CCHC_sf"/>
</dbReference>
<dbReference type="WBParaSite" id="PDA_v2.g12591.t1">
    <property type="protein sequence ID" value="PDA_v2.g12591.t1"/>
    <property type="gene ID" value="PDA_v2.g12591"/>
</dbReference>
<dbReference type="PROSITE" id="PS50158">
    <property type="entry name" value="ZF_CCHC"/>
    <property type="match status" value="2"/>
</dbReference>
<evidence type="ECO:0000313" key="5">
    <source>
        <dbReference type="WBParaSite" id="PDA_v2.g12591.t1"/>
    </source>
</evidence>
<evidence type="ECO:0000259" key="3">
    <source>
        <dbReference type="PROSITE" id="PS50158"/>
    </source>
</evidence>
<dbReference type="GO" id="GO:0008270">
    <property type="term" value="F:zinc ion binding"/>
    <property type="evidence" value="ECO:0007669"/>
    <property type="project" value="UniProtKB-KW"/>
</dbReference>
<keyword evidence="4" id="KW-1185">Reference proteome</keyword>
<dbReference type="Proteomes" id="UP000887578">
    <property type="component" value="Unplaced"/>
</dbReference>
<dbReference type="GO" id="GO:0003676">
    <property type="term" value="F:nucleic acid binding"/>
    <property type="evidence" value="ECO:0007669"/>
    <property type="project" value="InterPro"/>
</dbReference>
<dbReference type="SMART" id="SM00343">
    <property type="entry name" value="ZnF_C2HC"/>
    <property type="match status" value="2"/>
</dbReference>
<evidence type="ECO:0000256" key="2">
    <source>
        <dbReference type="SAM" id="MobiDB-lite"/>
    </source>
</evidence>
<keyword evidence="1" id="KW-0863">Zinc-finger</keyword>
<keyword evidence="1" id="KW-0479">Metal-binding</keyword>
<keyword evidence="1" id="KW-0862">Zinc</keyword>
<feature type="region of interest" description="Disordered" evidence="2">
    <location>
        <begin position="55"/>
        <end position="76"/>
    </location>
</feature>
<dbReference type="GO" id="GO:0019899">
    <property type="term" value="F:enzyme binding"/>
    <property type="evidence" value="ECO:0007669"/>
    <property type="project" value="UniProtKB-ARBA"/>
</dbReference>
<dbReference type="AlphaFoldDB" id="A0A914P3Z9"/>
<evidence type="ECO:0000313" key="4">
    <source>
        <dbReference type="Proteomes" id="UP000887578"/>
    </source>
</evidence>
<dbReference type="Gene3D" id="4.10.60.10">
    <property type="entry name" value="Zinc finger, CCHC-type"/>
    <property type="match status" value="1"/>
</dbReference>
<feature type="region of interest" description="Disordered" evidence="2">
    <location>
        <begin position="730"/>
        <end position="751"/>
    </location>
</feature>
<proteinExistence type="predicted"/>
<accession>A0A914P3Z9</accession>
<dbReference type="SUPFAM" id="SSF57756">
    <property type="entry name" value="Retrovirus zinc finger-like domains"/>
    <property type="match status" value="2"/>
</dbReference>
<feature type="compositionally biased region" description="Basic and acidic residues" evidence="2">
    <location>
        <begin position="66"/>
        <end position="76"/>
    </location>
</feature>
<feature type="domain" description="CCHC-type" evidence="3">
    <location>
        <begin position="587"/>
        <end position="603"/>
    </location>
</feature>
<dbReference type="InterPro" id="IPR001878">
    <property type="entry name" value="Znf_CCHC"/>
</dbReference>
<sequence>MNQKLNFLCENVGCLQDQLKALDCLVRDDVKVKLDVLEERLLVVEADMAGRSKELDAELDEELEEDRSFSEDKENGGEVQVNVERNFNVLDRLRDVEISFIGQMDQMVANMEFESEDDELGEAEKVSFSLFGSEAVVQGNVECELDVLERLPLVEASDGLGKSEKVEDENQKRWLRNERIEGAAESLDKAGVCLGYDSEVKEESTKASSKVKEVKSGFLDRVTDPAFVAEQRAKMMEAVGQDPLKLELFLKRLHEFDDSFMKVGLNDGASMDSQNGRLHHADDMVELNVLERADINVLRIADGNGFEIFDGNPLVNLKDFFRKLRLMLMQLPFMPTPEQAVAHLVGRLRGRALIVYQAMPTNVQADFDLIEAALKKKFPNDEFVWAAEMELQSCYQGSQESVHAFSQRVAELVYAVLDGMPEEEVERNLRRETMYRLREELREYVQDKDPETYEEVLRYARRGEANLQRRQQENHERLSRGHGVYAVEYGRSGYDGLESDPRAWECPSEKGFRRSCGKSFGPRLCFVCDAPDHIARNCPWFYERQNEVGGSFGGQKWNHGVDQQDVNGGSLWNHGRRIFGRSANDPRRCFVCGEQDHLARECPYQEQVGNGDVRVEYPQLAGDTGYSIPDNLQPRRVDANVLENVSEGEAANVGEVVLLRNETGGICGKNADKTVLKMVSGAFLVAGKINSGNGEVYQVDVIAEKAKGNAVKAGHEAVLKNGPSAFVKSGERSVDAAPESEVLLGEAGPPN</sequence>
<evidence type="ECO:0000256" key="1">
    <source>
        <dbReference type="PROSITE-ProRule" id="PRU00047"/>
    </source>
</evidence>
<name>A0A914P3Z9_9BILA</name>
<protein>
    <submittedName>
        <fullName evidence="5">CCHC-type domain-containing protein</fullName>
    </submittedName>
</protein>
<feature type="domain" description="CCHC-type" evidence="3">
    <location>
        <begin position="525"/>
        <end position="539"/>
    </location>
</feature>